<accession>A0A0E9P5U2</accession>
<reference evidence="1" key="2">
    <citation type="journal article" date="2015" name="Fish Shellfish Immunol.">
        <title>Early steps in the European eel (Anguilla anguilla)-Vibrio vulnificus interaction in the gills: Role of the RtxA13 toxin.</title>
        <authorList>
            <person name="Callol A."/>
            <person name="Pajuelo D."/>
            <person name="Ebbesson L."/>
            <person name="Teles M."/>
            <person name="MacKenzie S."/>
            <person name="Amaro C."/>
        </authorList>
    </citation>
    <scope>NUCLEOTIDE SEQUENCE</scope>
</reference>
<name>A0A0E9P5U2_ANGAN</name>
<reference evidence="1" key="1">
    <citation type="submission" date="2014-11" db="EMBL/GenBank/DDBJ databases">
        <authorList>
            <person name="Amaro Gonzalez C."/>
        </authorList>
    </citation>
    <scope>NUCLEOTIDE SEQUENCE</scope>
</reference>
<dbReference type="AlphaFoldDB" id="A0A0E9P5U2"/>
<sequence length="26" mass="3352">MHIYIYARKIIYANHNQLLHLRYFIF</sequence>
<protein>
    <submittedName>
        <fullName evidence="1">Uncharacterized protein</fullName>
    </submittedName>
</protein>
<dbReference type="EMBL" id="GBXM01108885">
    <property type="protein sequence ID" value="JAG99691.1"/>
    <property type="molecule type" value="Transcribed_RNA"/>
</dbReference>
<evidence type="ECO:0000313" key="1">
    <source>
        <dbReference type="EMBL" id="JAG99691.1"/>
    </source>
</evidence>
<organism evidence="1">
    <name type="scientific">Anguilla anguilla</name>
    <name type="common">European freshwater eel</name>
    <name type="synonym">Muraena anguilla</name>
    <dbReference type="NCBI Taxonomy" id="7936"/>
    <lineage>
        <taxon>Eukaryota</taxon>
        <taxon>Metazoa</taxon>
        <taxon>Chordata</taxon>
        <taxon>Craniata</taxon>
        <taxon>Vertebrata</taxon>
        <taxon>Euteleostomi</taxon>
        <taxon>Actinopterygii</taxon>
        <taxon>Neopterygii</taxon>
        <taxon>Teleostei</taxon>
        <taxon>Anguilliformes</taxon>
        <taxon>Anguillidae</taxon>
        <taxon>Anguilla</taxon>
    </lineage>
</organism>
<proteinExistence type="predicted"/>